<name>A0A2U1FLS3_9PSEU</name>
<comment type="caution">
    <text evidence="2">The sequence shown here is derived from an EMBL/GenBank/DDBJ whole genome shotgun (WGS) entry which is preliminary data.</text>
</comment>
<feature type="compositionally biased region" description="Basic and acidic residues" evidence="1">
    <location>
        <begin position="306"/>
        <end position="315"/>
    </location>
</feature>
<dbReference type="RefSeq" id="WP_116707177.1">
    <property type="nucleotide sequence ID" value="NZ_QEKW01000002.1"/>
</dbReference>
<dbReference type="AlphaFoldDB" id="A0A2U1FLS3"/>
<dbReference type="Pfam" id="PF05762">
    <property type="entry name" value="VWA_CoxE"/>
    <property type="match status" value="1"/>
</dbReference>
<feature type="region of interest" description="Disordered" evidence="1">
    <location>
        <begin position="263"/>
        <end position="282"/>
    </location>
</feature>
<dbReference type="OrthoDB" id="5174525at2"/>
<dbReference type="InterPro" id="IPR008912">
    <property type="entry name" value="Uncharacterised_CoxE"/>
</dbReference>
<dbReference type="Proteomes" id="UP000245639">
    <property type="component" value="Unassembled WGS sequence"/>
</dbReference>
<evidence type="ECO:0008006" key="4">
    <source>
        <dbReference type="Google" id="ProtNLM"/>
    </source>
</evidence>
<keyword evidence="3" id="KW-1185">Reference proteome</keyword>
<dbReference type="PIRSF" id="PIRSF010256">
    <property type="entry name" value="CoxE_vWa"/>
    <property type="match status" value="1"/>
</dbReference>
<dbReference type="InterPro" id="IPR011195">
    <property type="entry name" value="UCP010256"/>
</dbReference>
<feature type="region of interest" description="Disordered" evidence="1">
    <location>
        <begin position="296"/>
        <end position="316"/>
    </location>
</feature>
<evidence type="ECO:0000313" key="3">
    <source>
        <dbReference type="Proteomes" id="UP000245639"/>
    </source>
</evidence>
<evidence type="ECO:0000313" key="2">
    <source>
        <dbReference type="EMBL" id="PVZ13128.1"/>
    </source>
</evidence>
<dbReference type="PANTHER" id="PTHR39338">
    <property type="entry name" value="BLL5662 PROTEIN-RELATED"/>
    <property type="match status" value="1"/>
</dbReference>
<sequence>MEASIHRFVRLLRIRQVRISTSEVLDAMRCAREPGVLADRETLKAALRVALVKDIRDEHTYDEIFDAFFALVRIGAEDRGHGHGHGHEDLSDDGVLEDFTLSEEPSETPQQGHDHGTPVDIKEFFDPEDMAQQYNLHQEANKIDLAAMTDEIVFSKDGATDQTGTGEKVQIETDRLHGGGLPGDIAAASGTKVDADLNVAQQEALLGWLQGVEEDAEGAAGDETDAMALRRRLAGMLENLPEAIKRHLERLLEIEQRIVDDGTGGEDARRAEVDRAEEHERQQLEDSLRRLAKTLHGALTHKRRESPRGRIDPGRTMRRNMRFDGVPFRPVTVARTEDKPRLVILADVSLSVRATARFTLHLVHGLQDMFGQVRSFAFVADLMEVTDLFADHTVEDALGLIFGGDLLDVDANSDYGTSFGTFLEDHGSAVNRRSTVIVLGDGRGNGNDPNTDAFAEITRRARETIWLTPEPRYSWGLGACDLPRYAEYCDRIRVVRDLTGLSEVSHDMAAEMIGR</sequence>
<evidence type="ECO:0000256" key="1">
    <source>
        <dbReference type="SAM" id="MobiDB-lite"/>
    </source>
</evidence>
<gene>
    <name evidence="2" type="ORF">C8D89_102278</name>
</gene>
<reference evidence="2 3" key="1">
    <citation type="submission" date="2018-04" db="EMBL/GenBank/DDBJ databases">
        <title>Genomic Encyclopedia of Type Strains, Phase IV (KMG-IV): sequencing the most valuable type-strain genomes for metagenomic binning, comparative biology and taxonomic classification.</title>
        <authorList>
            <person name="Goeker M."/>
        </authorList>
    </citation>
    <scope>NUCLEOTIDE SEQUENCE [LARGE SCALE GENOMIC DNA]</scope>
    <source>
        <strain evidence="2 3">DSM 45771</strain>
    </source>
</reference>
<organism evidence="2 3">
    <name type="scientific">Actinomycetospora cinnamomea</name>
    <dbReference type="NCBI Taxonomy" id="663609"/>
    <lineage>
        <taxon>Bacteria</taxon>
        <taxon>Bacillati</taxon>
        <taxon>Actinomycetota</taxon>
        <taxon>Actinomycetes</taxon>
        <taxon>Pseudonocardiales</taxon>
        <taxon>Pseudonocardiaceae</taxon>
        <taxon>Actinomycetospora</taxon>
    </lineage>
</organism>
<dbReference type="EMBL" id="QEKW01000002">
    <property type="protein sequence ID" value="PVZ13128.1"/>
    <property type="molecule type" value="Genomic_DNA"/>
</dbReference>
<proteinExistence type="predicted"/>
<protein>
    <recommendedName>
        <fullName evidence="4">VWA domain containing CoxE-like protein</fullName>
    </recommendedName>
</protein>
<dbReference type="PANTHER" id="PTHR39338:SF5">
    <property type="entry name" value="BLR6139 PROTEIN"/>
    <property type="match status" value="1"/>
</dbReference>
<accession>A0A2U1FLS3</accession>